<dbReference type="Gene3D" id="3.40.50.1820">
    <property type="entry name" value="alpha/beta hydrolase"/>
    <property type="match status" value="1"/>
</dbReference>
<protein>
    <submittedName>
        <fullName evidence="2">Alpha/beta hydrolase</fullName>
    </submittedName>
</protein>
<gene>
    <name evidence="2" type="ORF">ICL16_29735</name>
</gene>
<sequence>MTYNFTAKQVEVNKERIFYLEGGIEKTSTPILFLHGWGVGIQPYQEVLNVLCNRYQVIAPELPGFGKSSGSVINWNYQDYAKFLIAFLHKININKVHLIGHSVGGGISATIAALMPNIVESLILVDSTGIPVEPVPLVMAQRVIEMTAQLPQIKFPQIVQVFQGFSYNLFWRTQNTIKVLLLSLEKDLKAILPEITSPCLIVWGKNDLTTPISAAQEL</sequence>
<dbReference type="RefSeq" id="WP_190835205.1">
    <property type="nucleotide sequence ID" value="NZ_CAWPPI010000087.1"/>
</dbReference>
<dbReference type="Proteomes" id="UP000629098">
    <property type="component" value="Unassembled WGS sequence"/>
</dbReference>
<reference evidence="2" key="1">
    <citation type="submission" date="2020-09" db="EMBL/GenBank/DDBJ databases">
        <title>Iningainema tapete sp. nov. (Scytonemataceae, Cyanobacteria) from greenhouses in central Florida (USA) produces two types of nodularin with biosynthetic potential for microcystin-LR and anabaenopeptins.</title>
        <authorList>
            <person name="Berthold D.E."/>
            <person name="Lefler F.W."/>
            <person name="Huang I.-S."/>
            <person name="Abdulla H."/>
            <person name="Zimba P.V."/>
            <person name="Laughinghouse H.D. IV."/>
        </authorList>
    </citation>
    <scope>NUCLEOTIDE SEQUENCE</scope>
    <source>
        <strain evidence="2">BLCCT55</strain>
    </source>
</reference>
<dbReference type="InterPro" id="IPR029058">
    <property type="entry name" value="AB_hydrolase_fold"/>
</dbReference>
<dbReference type="EMBL" id="JACXAE010000087">
    <property type="protein sequence ID" value="MBD2776129.1"/>
    <property type="molecule type" value="Genomic_DNA"/>
</dbReference>
<dbReference type="PANTHER" id="PTHR46438">
    <property type="entry name" value="ALPHA/BETA-HYDROLASES SUPERFAMILY PROTEIN"/>
    <property type="match status" value="1"/>
</dbReference>
<dbReference type="SUPFAM" id="SSF53474">
    <property type="entry name" value="alpha/beta-Hydrolases"/>
    <property type="match status" value="1"/>
</dbReference>
<accession>A0A8J7C7T3</accession>
<evidence type="ECO:0000313" key="2">
    <source>
        <dbReference type="EMBL" id="MBD2776129.1"/>
    </source>
</evidence>
<dbReference type="PRINTS" id="PR00111">
    <property type="entry name" value="ABHYDROLASE"/>
</dbReference>
<feature type="domain" description="AB hydrolase-1" evidence="1">
    <location>
        <begin position="30"/>
        <end position="132"/>
    </location>
</feature>
<dbReference type="GO" id="GO:0016787">
    <property type="term" value="F:hydrolase activity"/>
    <property type="evidence" value="ECO:0007669"/>
    <property type="project" value="UniProtKB-KW"/>
</dbReference>
<dbReference type="PANTHER" id="PTHR46438:SF11">
    <property type="entry name" value="LIPASE-RELATED"/>
    <property type="match status" value="1"/>
</dbReference>
<keyword evidence="3" id="KW-1185">Reference proteome</keyword>
<name>A0A8J7C7T3_9CYAN</name>
<keyword evidence="2" id="KW-0378">Hydrolase</keyword>
<dbReference type="Pfam" id="PF00561">
    <property type="entry name" value="Abhydrolase_1"/>
    <property type="match status" value="1"/>
</dbReference>
<comment type="caution">
    <text evidence="2">The sequence shown here is derived from an EMBL/GenBank/DDBJ whole genome shotgun (WGS) entry which is preliminary data.</text>
</comment>
<organism evidence="2 3">
    <name type="scientific">Iningainema tapete BLCC-T55</name>
    <dbReference type="NCBI Taxonomy" id="2748662"/>
    <lineage>
        <taxon>Bacteria</taxon>
        <taxon>Bacillati</taxon>
        <taxon>Cyanobacteriota</taxon>
        <taxon>Cyanophyceae</taxon>
        <taxon>Nostocales</taxon>
        <taxon>Scytonemataceae</taxon>
        <taxon>Iningainema tapete</taxon>
    </lineage>
</organism>
<evidence type="ECO:0000313" key="3">
    <source>
        <dbReference type="Proteomes" id="UP000629098"/>
    </source>
</evidence>
<proteinExistence type="predicted"/>
<dbReference type="InterPro" id="IPR000073">
    <property type="entry name" value="AB_hydrolase_1"/>
</dbReference>
<dbReference type="AlphaFoldDB" id="A0A8J7C7T3"/>
<evidence type="ECO:0000259" key="1">
    <source>
        <dbReference type="Pfam" id="PF00561"/>
    </source>
</evidence>